<evidence type="ECO:0000313" key="3">
    <source>
        <dbReference type="EMBL" id="OLP94351.1"/>
    </source>
</evidence>
<dbReference type="AlphaFoldDB" id="A0A1Q9DGP6"/>
<accession>A0A1Q9DGP6</accession>
<dbReference type="SUPFAM" id="SSF56219">
    <property type="entry name" value="DNase I-like"/>
    <property type="match status" value="1"/>
</dbReference>
<sequence length="1118" mass="124792">MGAGAAVASNVVSSIRMKTMSRAVSSFGRWTQNRPEPVAEMPSQVEAPATVVDLSGIENQGYIADVYMFADSLIGRSANTLVRLSTHKSTGTPRAIKQYTLNVPGVNLDSLKREVMLFKDVRNHPNIIRMHETFKDKLNFYVVFEARRRAEQSGGTYYRGRWRTAEELGTKVVDAAKTKAAPASDGTGHSRPWVAQPRIRVRSYNVGGVTAEVYDNLCHWLRTRCEEDILILQELHWGCGRAESSWTIPGWTFYVSAHDKQRYSGVGVVVSHRIARAEDSTYCTWIPGRLIQVRCGGARATIDILAGYQWVWANGATPATLENRSFFWNQLSRALHSIPRRNLLIVGADLNTRFSLGELRLSIKAMDERAQTLQAEVFQHFQSEFRDPNQFDLPSYQEFAQFLTPRINLTGTAAARYPPEAVLVLHEQCKYTGCTLSPYLFALFTCHLYDEIAQRTNTAWAQAALTLFADDTHLAWDIHSTEVQMALEDDQMDAQAALARRELETVFGAQPWASVESEKKPENDQEQEDGDRPPKWRRDGSKGKGQSYSAWEGWQRGKRQWPNAQGSQDSQAAATESPQTQELVKTLVKVVVRHEQELMRLRPDVGYIAFCDTSEMGCMGLLHGVAKEWAEQFAQGTVKTSIKVILAMAMMKDLRERAEKALREEEQLQRCMNVGWCRAGETMDPVWVYHTWDPKEKKQVVADTPPLKHSEALRLIDTLLENLPKEGVLTKFGSTKRLDLQEKFTTEVVPMMLQVSLRGQASDLCYNAMRALSGNAIAKLQGVRWRPERAHQPPLAKALEEAYLAVPYCRQFAGTAHEGVPVPISTPAISLATRNELVLEAKDLLDAEAWRQFLMKMEHLHAVALANCIVTFPPPCYADPATCAEQLAETFLLEGAGSLWSAVREVVRALEFEQDHRDSANGATFRLGLYSKGGILGVARNSWRHVATCRLLNAAILSICGSHTWTSISVNMDNGMGIHLDKHNAPGRSLLVGLSHHTQGELWVKQYGGPAWLSANGIRYSGQLFPTSASAVLFDGRTSPHGTMQWTRNRCVLVAYTVGRRAEIDPPLLQHLLDAGFVPPTESLGTDGKGNGHLPGQSSLSDYMIIGRAHDRDLVQLD</sequence>
<feature type="domain" description="Endonuclease/exonuclease/phosphatase" evidence="2">
    <location>
        <begin position="203"/>
        <end position="361"/>
    </location>
</feature>
<gene>
    <name evidence="3" type="ORF">AK812_SmicGene23651</name>
</gene>
<dbReference type="InterPro" id="IPR011009">
    <property type="entry name" value="Kinase-like_dom_sf"/>
</dbReference>
<proteinExistence type="predicted"/>
<dbReference type="Pfam" id="PF03372">
    <property type="entry name" value="Exo_endo_phos"/>
    <property type="match status" value="1"/>
</dbReference>
<evidence type="ECO:0000313" key="4">
    <source>
        <dbReference type="Proteomes" id="UP000186817"/>
    </source>
</evidence>
<protein>
    <recommendedName>
        <fullName evidence="2">Endonuclease/exonuclease/phosphatase domain-containing protein</fullName>
    </recommendedName>
</protein>
<dbReference type="OrthoDB" id="411246at2759"/>
<dbReference type="Gene3D" id="3.30.200.20">
    <property type="entry name" value="Phosphorylase Kinase, domain 1"/>
    <property type="match status" value="1"/>
</dbReference>
<dbReference type="InterPro" id="IPR036691">
    <property type="entry name" value="Endo/exonu/phosph_ase_sf"/>
</dbReference>
<feature type="compositionally biased region" description="Polar residues" evidence="1">
    <location>
        <begin position="562"/>
        <end position="579"/>
    </location>
</feature>
<organism evidence="3 4">
    <name type="scientific">Symbiodinium microadriaticum</name>
    <name type="common">Dinoflagellate</name>
    <name type="synonym">Zooxanthella microadriatica</name>
    <dbReference type="NCBI Taxonomy" id="2951"/>
    <lineage>
        <taxon>Eukaryota</taxon>
        <taxon>Sar</taxon>
        <taxon>Alveolata</taxon>
        <taxon>Dinophyceae</taxon>
        <taxon>Suessiales</taxon>
        <taxon>Symbiodiniaceae</taxon>
        <taxon>Symbiodinium</taxon>
    </lineage>
</organism>
<evidence type="ECO:0000256" key="1">
    <source>
        <dbReference type="SAM" id="MobiDB-lite"/>
    </source>
</evidence>
<dbReference type="InterPro" id="IPR005135">
    <property type="entry name" value="Endo/exonuclease/phosphatase"/>
</dbReference>
<dbReference type="GO" id="GO:0003824">
    <property type="term" value="F:catalytic activity"/>
    <property type="evidence" value="ECO:0007669"/>
    <property type="project" value="InterPro"/>
</dbReference>
<feature type="region of interest" description="Disordered" evidence="1">
    <location>
        <begin position="510"/>
        <end position="579"/>
    </location>
</feature>
<name>A0A1Q9DGP6_SYMMI</name>
<feature type="compositionally biased region" description="Basic and acidic residues" evidence="1">
    <location>
        <begin position="530"/>
        <end position="542"/>
    </location>
</feature>
<dbReference type="Gene3D" id="3.60.10.10">
    <property type="entry name" value="Endonuclease/exonuclease/phosphatase"/>
    <property type="match status" value="1"/>
</dbReference>
<keyword evidence="4" id="KW-1185">Reference proteome</keyword>
<dbReference type="EMBL" id="LSRX01000547">
    <property type="protein sequence ID" value="OLP94351.1"/>
    <property type="molecule type" value="Genomic_DNA"/>
</dbReference>
<evidence type="ECO:0000259" key="2">
    <source>
        <dbReference type="Pfam" id="PF03372"/>
    </source>
</evidence>
<dbReference type="Proteomes" id="UP000186817">
    <property type="component" value="Unassembled WGS sequence"/>
</dbReference>
<dbReference type="SUPFAM" id="SSF56112">
    <property type="entry name" value="Protein kinase-like (PK-like)"/>
    <property type="match status" value="1"/>
</dbReference>
<comment type="caution">
    <text evidence="3">The sequence shown here is derived from an EMBL/GenBank/DDBJ whole genome shotgun (WGS) entry which is preliminary data.</text>
</comment>
<reference evidence="3 4" key="1">
    <citation type="submission" date="2016-02" db="EMBL/GenBank/DDBJ databases">
        <title>Genome analysis of coral dinoflagellate symbionts highlights evolutionary adaptations to a symbiotic lifestyle.</title>
        <authorList>
            <person name="Aranda M."/>
            <person name="Li Y."/>
            <person name="Liew Y.J."/>
            <person name="Baumgarten S."/>
            <person name="Simakov O."/>
            <person name="Wilson M."/>
            <person name="Piel J."/>
            <person name="Ashoor H."/>
            <person name="Bougouffa S."/>
            <person name="Bajic V.B."/>
            <person name="Ryu T."/>
            <person name="Ravasi T."/>
            <person name="Bayer T."/>
            <person name="Micklem G."/>
            <person name="Kim H."/>
            <person name="Bhak J."/>
            <person name="Lajeunesse T.C."/>
            <person name="Voolstra C.R."/>
        </authorList>
    </citation>
    <scope>NUCLEOTIDE SEQUENCE [LARGE SCALE GENOMIC DNA]</scope>
    <source>
        <strain evidence="3 4">CCMP2467</strain>
    </source>
</reference>